<feature type="binding site" evidence="10">
    <location>
        <position position="213"/>
    </location>
    <ligand>
        <name>Mg(2+)</name>
        <dbReference type="ChEBI" id="CHEBI:18420"/>
        <label>1</label>
        <note>catalytic</note>
    </ligand>
</feature>
<feature type="binding site" evidence="9">
    <location>
        <position position="213"/>
    </location>
    <ligand>
        <name>substrate</name>
    </ligand>
</feature>
<name>A0AB38YK53_9GAMM</name>
<evidence type="ECO:0000256" key="1">
    <source>
        <dbReference type="ARBA" id="ARBA00001625"/>
    </source>
</evidence>
<evidence type="ECO:0000256" key="10">
    <source>
        <dbReference type="PIRSR" id="PIRSR600760-2"/>
    </source>
</evidence>
<keyword evidence="7 9" id="KW-0460">Magnesium</keyword>
<evidence type="ECO:0000256" key="8">
    <source>
        <dbReference type="ARBA" id="ARBA00023136"/>
    </source>
</evidence>
<comment type="similarity">
    <text evidence="2 9">Belongs to the inositol monophosphatase superfamily. CysQ family.</text>
</comment>
<dbReference type="InterPro" id="IPR020583">
    <property type="entry name" value="Inositol_monoP_metal-BS"/>
</dbReference>
<dbReference type="GO" id="GO:0005886">
    <property type="term" value="C:plasma membrane"/>
    <property type="evidence" value="ECO:0007669"/>
    <property type="project" value="UniProtKB-SubCell"/>
</dbReference>
<dbReference type="Pfam" id="PF00459">
    <property type="entry name" value="Inositol_P"/>
    <property type="match status" value="1"/>
</dbReference>
<keyword evidence="5 9" id="KW-0479">Metal-binding</keyword>
<dbReference type="NCBIfam" id="TIGR01331">
    <property type="entry name" value="bisphos_cysQ"/>
    <property type="match status" value="1"/>
</dbReference>
<feature type="binding site" evidence="9">
    <location>
        <position position="213"/>
    </location>
    <ligand>
        <name>Mg(2+)</name>
        <dbReference type="ChEBI" id="CHEBI:18420"/>
        <label>2</label>
    </ligand>
</feature>
<feature type="binding site" evidence="10">
    <location>
        <position position="84"/>
    </location>
    <ligand>
        <name>Mg(2+)</name>
        <dbReference type="ChEBI" id="CHEBI:18420"/>
        <label>1</label>
        <note>catalytic</note>
    </ligand>
</feature>
<feature type="binding site" evidence="9">
    <location>
        <position position="62"/>
    </location>
    <ligand>
        <name>Mg(2+)</name>
        <dbReference type="ChEBI" id="CHEBI:18420"/>
        <label>1</label>
    </ligand>
</feature>
<keyword evidence="6 9" id="KW-0378">Hydrolase</keyword>
<dbReference type="GO" id="GO:0000103">
    <property type="term" value="P:sulfate assimilation"/>
    <property type="evidence" value="ECO:0007669"/>
    <property type="project" value="TreeGrafter"/>
</dbReference>
<feature type="binding site" evidence="9">
    <location>
        <begin position="84"/>
        <end position="87"/>
    </location>
    <ligand>
        <name>substrate</name>
    </ligand>
</feature>
<dbReference type="Gene3D" id="3.30.540.10">
    <property type="entry name" value="Fructose-1,6-Bisphosphatase, subunit A, domain 1"/>
    <property type="match status" value="1"/>
</dbReference>
<evidence type="ECO:0000256" key="5">
    <source>
        <dbReference type="ARBA" id="ARBA00022723"/>
    </source>
</evidence>
<dbReference type="CDD" id="cd01638">
    <property type="entry name" value="CysQ"/>
    <property type="match status" value="1"/>
</dbReference>
<dbReference type="PANTHER" id="PTHR43028:SF5">
    <property type="entry name" value="3'(2'),5'-BISPHOSPHATE NUCLEOTIDASE 1"/>
    <property type="match status" value="1"/>
</dbReference>
<dbReference type="GO" id="GO:0050427">
    <property type="term" value="P:3'-phosphoadenosine 5'-phosphosulfate metabolic process"/>
    <property type="evidence" value="ECO:0007669"/>
    <property type="project" value="TreeGrafter"/>
</dbReference>
<dbReference type="PANTHER" id="PTHR43028">
    <property type="entry name" value="3'(2'),5'-BISPHOSPHATE NUCLEOTIDASE 1"/>
    <property type="match status" value="1"/>
</dbReference>
<feature type="binding site" evidence="9">
    <location>
        <position position="82"/>
    </location>
    <ligand>
        <name>Mg(2+)</name>
        <dbReference type="ChEBI" id="CHEBI:18420"/>
        <label>1</label>
    </ligand>
</feature>
<reference evidence="11" key="1">
    <citation type="submission" date="2022-07" db="EMBL/GenBank/DDBJ databases">
        <title>Complete genome sequence of Salinispirillum sp. LH10-3-1 capable of multiple carbohydrate inversion isolated from a soda lake.</title>
        <authorList>
            <person name="Liu J."/>
            <person name="Zhai Y."/>
            <person name="Zhang H."/>
            <person name="Yang H."/>
            <person name="Qu J."/>
            <person name="Li J."/>
        </authorList>
    </citation>
    <scope>NUCLEOTIDE SEQUENCE</scope>
    <source>
        <strain evidence="11">LH 10-3-1</strain>
    </source>
</reference>
<comment type="function">
    <text evidence="9">Converts adenosine-3',5'-bisphosphate (PAP) to AMP.</text>
</comment>
<evidence type="ECO:0000256" key="2">
    <source>
        <dbReference type="ARBA" id="ARBA00005289"/>
    </source>
</evidence>
<keyword evidence="4 9" id="KW-0997">Cell inner membrane</keyword>
<keyword evidence="8 9" id="KW-0472">Membrane</keyword>
<evidence type="ECO:0000313" key="11">
    <source>
        <dbReference type="EMBL" id="WLD59506.1"/>
    </source>
</evidence>
<dbReference type="InterPro" id="IPR020550">
    <property type="entry name" value="Inositol_monophosphatase_CS"/>
</dbReference>
<feature type="binding site" evidence="9">
    <location>
        <position position="62"/>
    </location>
    <ligand>
        <name>substrate</name>
    </ligand>
</feature>
<dbReference type="Gene3D" id="3.40.190.80">
    <property type="match status" value="1"/>
</dbReference>
<feature type="binding site" evidence="9">
    <location>
        <position position="84"/>
    </location>
    <ligand>
        <name>Mg(2+)</name>
        <dbReference type="ChEBI" id="CHEBI:18420"/>
        <label>1</label>
    </ligand>
</feature>
<accession>A0AB38YK53</accession>
<dbReference type="RefSeq" id="WP_304996798.1">
    <property type="nucleotide sequence ID" value="NZ_CP101717.1"/>
</dbReference>
<feature type="binding site" evidence="9">
    <location>
        <position position="82"/>
    </location>
    <ligand>
        <name>Mg(2+)</name>
        <dbReference type="ChEBI" id="CHEBI:18420"/>
        <label>2</label>
    </ligand>
</feature>
<evidence type="ECO:0000256" key="4">
    <source>
        <dbReference type="ARBA" id="ARBA00022519"/>
    </source>
</evidence>
<dbReference type="GO" id="GO:0008441">
    <property type="term" value="F:3'(2'),5'-bisphosphate nucleotidase activity"/>
    <property type="evidence" value="ECO:0007669"/>
    <property type="project" value="UniProtKB-UniRule"/>
</dbReference>
<dbReference type="PROSITE" id="PS00629">
    <property type="entry name" value="IMP_1"/>
    <property type="match status" value="1"/>
</dbReference>
<feature type="binding site" evidence="9">
    <location>
        <position position="85"/>
    </location>
    <ligand>
        <name>Mg(2+)</name>
        <dbReference type="ChEBI" id="CHEBI:18420"/>
        <label>2</label>
    </ligand>
</feature>
<comment type="cofactor">
    <cofactor evidence="9 10">
        <name>Mg(2+)</name>
        <dbReference type="ChEBI" id="CHEBI:18420"/>
    </cofactor>
</comment>
<dbReference type="PRINTS" id="PR00377">
    <property type="entry name" value="IMPHPHTASES"/>
</dbReference>
<evidence type="ECO:0000256" key="3">
    <source>
        <dbReference type="ARBA" id="ARBA00022475"/>
    </source>
</evidence>
<feature type="binding site" evidence="10">
    <location>
        <position position="85"/>
    </location>
    <ligand>
        <name>Mg(2+)</name>
        <dbReference type="ChEBI" id="CHEBI:18420"/>
        <label>1</label>
        <note>catalytic</note>
    </ligand>
</feature>
<dbReference type="InterPro" id="IPR006240">
    <property type="entry name" value="CysQ"/>
</dbReference>
<feature type="binding site" evidence="10">
    <location>
        <position position="62"/>
    </location>
    <ligand>
        <name>Mg(2+)</name>
        <dbReference type="ChEBI" id="CHEBI:18420"/>
        <label>1</label>
        <note>catalytic</note>
    </ligand>
</feature>
<comment type="subcellular location">
    <subcellularLocation>
        <location evidence="9">Cell inner membrane</location>
        <topology evidence="9">Peripheral membrane protein</topology>
        <orientation evidence="9">Cytoplasmic side</orientation>
    </subcellularLocation>
</comment>
<keyword evidence="3 9" id="KW-1003">Cell membrane</keyword>
<dbReference type="EMBL" id="CP101717">
    <property type="protein sequence ID" value="WLD59506.1"/>
    <property type="molecule type" value="Genomic_DNA"/>
</dbReference>
<dbReference type="GO" id="GO:0046854">
    <property type="term" value="P:phosphatidylinositol phosphate biosynthetic process"/>
    <property type="evidence" value="ECO:0007669"/>
    <property type="project" value="InterPro"/>
</dbReference>
<evidence type="ECO:0000256" key="9">
    <source>
        <dbReference type="HAMAP-Rule" id="MF_02095"/>
    </source>
</evidence>
<proteinExistence type="inferred from homology"/>
<dbReference type="InterPro" id="IPR050725">
    <property type="entry name" value="CysQ/Inositol_MonoPase"/>
</dbReference>
<organism evidence="11">
    <name type="scientific">Salinispirillum sp. LH 10-3-1</name>
    <dbReference type="NCBI Taxonomy" id="2952525"/>
    <lineage>
        <taxon>Bacteria</taxon>
        <taxon>Pseudomonadati</taxon>
        <taxon>Pseudomonadota</taxon>
        <taxon>Gammaproteobacteria</taxon>
        <taxon>Oceanospirillales</taxon>
        <taxon>Saccharospirillaceae</taxon>
        <taxon>Salinispirillum</taxon>
    </lineage>
</organism>
<gene>
    <name evidence="9 11" type="primary">cysQ</name>
    <name evidence="11" type="ORF">NFC81_06920</name>
</gene>
<dbReference type="SUPFAM" id="SSF56655">
    <property type="entry name" value="Carbohydrate phosphatase"/>
    <property type="match status" value="1"/>
</dbReference>
<evidence type="ECO:0000256" key="6">
    <source>
        <dbReference type="ARBA" id="ARBA00022801"/>
    </source>
</evidence>
<dbReference type="HAMAP" id="MF_02095">
    <property type="entry name" value="CysQ"/>
    <property type="match status" value="1"/>
</dbReference>
<comment type="catalytic activity">
    <reaction evidence="1 9">
        <text>adenosine 3',5'-bisphosphate + H2O = AMP + phosphate</text>
        <dbReference type="Rhea" id="RHEA:10040"/>
        <dbReference type="ChEBI" id="CHEBI:15377"/>
        <dbReference type="ChEBI" id="CHEBI:43474"/>
        <dbReference type="ChEBI" id="CHEBI:58343"/>
        <dbReference type="ChEBI" id="CHEBI:456215"/>
        <dbReference type="EC" id="3.1.3.7"/>
    </reaction>
</comment>
<feature type="binding site" evidence="10">
    <location>
        <position position="82"/>
    </location>
    <ligand>
        <name>Mg(2+)</name>
        <dbReference type="ChEBI" id="CHEBI:18420"/>
        <label>1</label>
        <note>catalytic</note>
    </ligand>
</feature>
<sequence>MLQDIIRIAQSAGEAIMQVYQQDFAVQNKSDNTPVTAADIAANKLIESALQKLTPDIPVLTEESGLTPWLERQKWQRYWLVDPLDGTKEFVKRNGDFTVNIALIDHHFPVLGVVYAPARHELWYAEQGAGAYHQHLTQPDQPPRRLHTRSAPPANEPWLALGSRSFHDKAVNAFLNHLGDHQLTPVGSAIKTCMIAAGEAHIYPRLGLTSEWDTAASQVIAEEAGALVINAETGERLNYNTKDSLLNPWFIAVCAEDPRWRASLAASLA</sequence>
<dbReference type="EC" id="3.1.3.7" evidence="9"/>
<dbReference type="PROSITE" id="PS00630">
    <property type="entry name" value="IMP_2"/>
    <property type="match status" value="1"/>
</dbReference>
<dbReference type="FunFam" id="3.30.540.10:FF:000007">
    <property type="entry name" value="3'(2'),5'-bisphosphate nucleotidase CysQ"/>
    <property type="match status" value="1"/>
</dbReference>
<dbReference type="AlphaFoldDB" id="A0AB38YK53"/>
<dbReference type="GO" id="GO:0000287">
    <property type="term" value="F:magnesium ion binding"/>
    <property type="evidence" value="ECO:0007669"/>
    <property type="project" value="UniProtKB-UniRule"/>
</dbReference>
<protein>
    <recommendedName>
        <fullName evidence="9">3'(2'),5'-bisphosphate nucleotidase CysQ</fullName>
        <ecNumber evidence="9">3.1.3.7</ecNumber>
    </recommendedName>
    <alternativeName>
        <fullName evidence="9">3'(2'),5-bisphosphonucleoside 3'(2')-phosphohydrolase</fullName>
    </alternativeName>
    <alternativeName>
        <fullName evidence="9">3'-phosphoadenosine 5'-phosphate phosphatase</fullName>
        <shortName evidence="9">PAP phosphatase</shortName>
    </alternativeName>
</protein>
<evidence type="ECO:0000256" key="7">
    <source>
        <dbReference type="ARBA" id="ARBA00022842"/>
    </source>
</evidence>
<dbReference type="InterPro" id="IPR000760">
    <property type="entry name" value="Inositol_monophosphatase-like"/>
</dbReference>